<name>A0A0M6W7R3_9GAMM</name>
<evidence type="ECO:0000256" key="2">
    <source>
        <dbReference type="ARBA" id="ARBA00004752"/>
    </source>
</evidence>
<evidence type="ECO:0000256" key="4">
    <source>
        <dbReference type="ARBA" id="ARBA00022598"/>
    </source>
</evidence>
<dbReference type="Gene3D" id="3.90.190.20">
    <property type="entry name" value="Mur ligase, C-terminal domain"/>
    <property type="match status" value="1"/>
</dbReference>
<dbReference type="Pfam" id="PF21799">
    <property type="entry name" value="MurD-like_N"/>
    <property type="match status" value="1"/>
</dbReference>
<keyword evidence="7 8" id="KW-0132">Cell division</keyword>
<evidence type="ECO:0000256" key="7">
    <source>
        <dbReference type="HAMAP-Rule" id="MF_00639"/>
    </source>
</evidence>
<evidence type="ECO:0000256" key="9">
    <source>
        <dbReference type="SAM" id="Phobius"/>
    </source>
</evidence>
<keyword evidence="7 8" id="KW-0133">Cell shape</keyword>
<evidence type="ECO:0000256" key="3">
    <source>
        <dbReference type="ARBA" id="ARBA00022490"/>
    </source>
</evidence>
<dbReference type="EC" id="6.3.2.9" evidence="7 8"/>
<dbReference type="STRING" id="1715285.SOFFGTOCOR_0016"/>
<gene>
    <name evidence="7 12" type="primary">murD</name>
    <name evidence="12" type="ORF">SOFFGTOCOR_0016</name>
</gene>
<feature type="binding site" evidence="7">
    <location>
        <begin position="117"/>
        <end position="123"/>
    </location>
    <ligand>
        <name>ATP</name>
        <dbReference type="ChEBI" id="CHEBI:30616"/>
    </ligand>
</feature>
<accession>A0A0M6W7R3</accession>
<dbReference type="Gene3D" id="3.40.50.720">
    <property type="entry name" value="NAD(P)-binding Rossmann-like Domain"/>
    <property type="match status" value="1"/>
</dbReference>
<keyword evidence="5 7" id="KW-0547">Nucleotide-binding</keyword>
<dbReference type="GO" id="GO:0009252">
    <property type="term" value="P:peptidoglycan biosynthetic process"/>
    <property type="evidence" value="ECO:0007669"/>
    <property type="project" value="UniProtKB-UniRule"/>
</dbReference>
<dbReference type="PANTHER" id="PTHR43692:SF1">
    <property type="entry name" value="UDP-N-ACETYLMURAMOYLALANINE--D-GLUTAMATE LIGASE"/>
    <property type="match status" value="1"/>
</dbReference>
<keyword evidence="9" id="KW-0812">Transmembrane</keyword>
<dbReference type="NCBIfam" id="TIGR01087">
    <property type="entry name" value="murD"/>
    <property type="match status" value="1"/>
</dbReference>
<dbReference type="InterPro" id="IPR013221">
    <property type="entry name" value="Mur_ligase_cen"/>
</dbReference>
<dbReference type="GO" id="GO:0071555">
    <property type="term" value="P:cell wall organization"/>
    <property type="evidence" value="ECO:0007669"/>
    <property type="project" value="UniProtKB-KW"/>
</dbReference>
<keyword evidence="9" id="KW-1133">Transmembrane helix</keyword>
<dbReference type="InterPro" id="IPR004101">
    <property type="entry name" value="Mur_ligase_C"/>
</dbReference>
<dbReference type="GO" id="GO:0008360">
    <property type="term" value="P:regulation of cell shape"/>
    <property type="evidence" value="ECO:0007669"/>
    <property type="project" value="UniProtKB-KW"/>
</dbReference>
<dbReference type="UniPathway" id="UPA00219"/>
<dbReference type="GO" id="GO:0005524">
    <property type="term" value="F:ATP binding"/>
    <property type="evidence" value="ECO:0007669"/>
    <property type="project" value="UniProtKB-UniRule"/>
</dbReference>
<dbReference type="GO" id="GO:0005737">
    <property type="term" value="C:cytoplasm"/>
    <property type="evidence" value="ECO:0007669"/>
    <property type="project" value="UniProtKB-SubCell"/>
</dbReference>
<evidence type="ECO:0000256" key="5">
    <source>
        <dbReference type="ARBA" id="ARBA00022741"/>
    </source>
</evidence>
<keyword evidence="7 8" id="KW-0131">Cell cycle</keyword>
<dbReference type="SUPFAM" id="SSF53244">
    <property type="entry name" value="MurD-like peptide ligases, peptide-binding domain"/>
    <property type="match status" value="1"/>
</dbReference>
<dbReference type="InterPro" id="IPR036565">
    <property type="entry name" value="Mur-like_cat_sf"/>
</dbReference>
<keyword evidence="9" id="KW-0472">Membrane</keyword>
<proteinExistence type="inferred from homology"/>
<evidence type="ECO:0000313" key="13">
    <source>
        <dbReference type="Proteomes" id="UP000242301"/>
    </source>
</evidence>
<sequence>MLKQHNIDYQNKKIIILGIGITGLSCIKFFLANGVKPIVMDTRKIPPFISKIPKNIKLFIGKLNNSCLQSADLIIISPGITKKIPELVQAEKNGIKIISDIELFCHQADAPIIAITGTNGKSTVTSLIGEIAKTAGISVGIGGNIGIPALSLLNSGYSLYVLELSSFQLETTYSLKAISATVLNISDNHLDRYKLGLQEYRENKLKIYNNSQNRIVNIQDILTLPKNCSVDKCITFGLNNGNYLFDTKKNKLIANNQVILNAEEMHIKGQHNYLNALAALALADTINIPRNISIKALKKYSGLPHRFQLIFFNKGVSWINDSKSTNVASTKAALSSLYINGRVHLLLGGDGKSADFSPLKMHININIYKIYCFGRDAKFLAKLFPKKSIITETMEQSLHLISQNLKKGDVVLLSPACSSLDQFKNFEHRGNVFTQLAKKLG</sequence>
<feature type="domain" description="Mur ligase C-terminal" evidence="10">
    <location>
        <begin position="305"/>
        <end position="417"/>
    </location>
</feature>
<dbReference type="InterPro" id="IPR005762">
    <property type="entry name" value="MurD"/>
</dbReference>
<comment type="similarity">
    <text evidence="7">Belongs to the MurCDEF family.</text>
</comment>
<dbReference type="PANTHER" id="PTHR43692">
    <property type="entry name" value="UDP-N-ACETYLMURAMOYLALANINE--D-GLUTAMATE LIGASE"/>
    <property type="match status" value="1"/>
</dbReference>
<dbReference type="Pfam" id="PF02875">
    <property type="entry name" value="Mur_ligase_C"/>
    <property type="match status" value="1"/>
</dbReference>
<comment type="function">
    <text evidence="7 8">Cell wall formation. Catalyzes the addition of glutamate to the nucleotide precursor UDP-N-acetylmuramoyl-L-alanine (UMA).</text>
</comment>
<evidence type="ECO:0000256" key="8">
    <source>
        <dbReference type="RuleBase" id="RU003664"/>
    </source>
</evidence>
<dbReference type="PROSITE" id="PS51257">
    <property type="entry name" value="PROKAR_LIPOPROTEIN"/>
    <property type="match status" value="1"/>
</dbReference>
<dbReference type="EMBL" id="CVRF01000001">
    <property type="protein sequence ID" value="CRK85462.1"/>
    <property type="molecule type" value="Genomic_DNA"/>
</dbReference>
<comment type="pathway">
    <text evidence="2 7 8">Cell wall biogenesis; peptidoglycan biosynthesis.</text>
</comment>
<evidence type="ECO:0000259" key="11">
    <source>
        <dbReference type="Pfam" id="PF08245"/>
    </source>
</evidence>
<keyword evidence="7 8" id="KW-0961">Cell wall biogenesis/degradation</keyword>
<comment type="subcellular location">
    <subcellularLocation>
        <location evidence="1 7 8">Cytoplasm</location>
    </subcellularLocation>
</comment>
<organism evidence="12 13">
    <name type="scientific">Candidatus Providencia siddallii</name>
    <dbReference type="NCBI Taxonomy" id="1715285"/>
    <lineage>
        <taxon>Bacteria</taxon>
        <taxon>Pseudomonadati</taxon>
        <taxon>Pseudomonadota</taxon>
        <taxon>Gammaproteobacteria</taxon>
        <taxon>Enterobacterales</taxon>
        <taxon>Morganellaceae</taxon>
        <taxon>Providencia</taxon>
    </lineage>
</organism>
<keyword evidence="13" id="KW-1185">Reference proteome</keyword>
<keyword evidence="3 7" id="KW-0963">Cytoplasm</keyword>
<evidence type="ECO:0000256" key="6">
    <source>
        <dbReference type="ARBA" id="ARBA00022840"/>
    </source>
</evidence>
<dbReference type="Pfam" id="PF08245">
    <property type="entry name" value="Mur_ligase_M"/>
    <property type="match status" value="1"/>
</dbReference>
<keyword evidence="7 8" id="KW-0573">Peptidoglycan synthesis</keyword>
<dbReference type="Proteomes" id="UP000242301">
    <property type="component" value="Unassembled WGS sequence"/>
</dbReference>
<keyword evidence="6 7" id="KW-0067">ATP-binding</keyword>
<evidence type="ECO:0000313" key="12">
    <source>
        <dbReference type="EMBL" id="CRK85462.1"/>
    </source>
</evidence>
<feature type="domain" description="Mur ligase central" evidence="11">
    <location>
        <begin position="115"/>
        <end position="283"/>
    </location>
</feature>
<feature type="transmembrane region" description="Helical" evidence="9">
    <location>
        <begin position="12"/>
        <end position="31"/>
    </location>
</feature>
<dbReference type="InterPro" id="IPR036615">
    <property type="entry name" value="Mur_ligase_C_dom_sf"/>
</dbReference>
<dbReference type="GO" id="GO:0051301">
    <property type="term" value="P:cell division"/>
    <property type="evidence" value="ECO:0007669"/>
    <property type="project" value="UniProtKB-KW"/>
</dbReference>
<dbReference type="HAMAP" id="MF_00639">
    <property type="entry name" value="MurD"/>
    <property type="match status" value="1"/>
</dbReference>
<dbReference type="AlphaFoldDB" id="A0A0M6W7R3"/>
<dbReference type="SUPFAM" id="SSF51984">
    <property type="entry name" value="MurCD N-terminal domain"/>
    <property type="match status" value="1"/>
</dbReference>
<dbReference type="GO" id="GO:0008764">
    <property type="term" value="F:UDP-N-acetylmuramoylalanine-D-glutamate ligase activity"/>
    <property type="evidence" value="ECO:0007669"/>
    <property type="project" value="UniProtKB-UniRule"/>
</dbReference>
<evidence type="ECO:0000259" key="10">
    <source>
        <dbReference type="Pfam" id="PF02875"/>
    </source>
</evidence>
<comment type="catalytic activity">
    <reaction evidence="7 8">
        <text>UDP-N-acetyl-alpha-D-muramoyl-L-alanine + D-glutamate + ATP = UDP-N-acetyl-alpha-D-muramoyl-L-alanyl-D-glutamate + ADP + phosphate + H(+)</text>
        <dbReference type="Rhea" id="RHEA:16429"/>
        <dbReference type="ChEBI" id="CHEBI:15378"/>
        <dbReference type="ChEBI" id="CHEBI:29986"/>
        <dbReference type="ChEBI" id="CHEBI:30616"/>
        <dbReference type="ChEBI" id="CHEBI:43474"/>
        <dbReference type="ChEBI" id="CHEBI:83898"/>
        <dbReference type="ChEBI" id="CHEBI:83900"/>
        <dbReference type="ChEBI" id="CHEBI:456216"/>
        <dbReference type="EC" id="6.3.2.9"/>
    </reaction>
</comment>
<protein>
    <recommendedName>
        <fullName evidence="7 8">UDP-N-acetylmuramoylalanine--D-glutamate ligase</fullName>
        <ecNumber evidence="7 8">6.3.2.9</ecNumber>
    </recommendedName>
    <alternativeName>
        <fullName evidence="7">D-glutamic acid-adding enzyme</fullName>
    </alternativeName>
    <alternativeName>
        <fullName evidence="7">UDP-N-acetylmuramoyl-L-alanyl-D-glutamate synthetase</fullName>
    </alternativeName>
</protein>
<dbReference type="SUPFAM" id="SSF53623">
    <property type="entry name" value="MurD-like peptide ligases, catalytic domain"/>
    <property type="match status" value="1"/>
</dbReference>
<dbReference type="Gene3D" id="3.40.1190.10">
    <property type="entry name" value="Mur-like, catalytic domain"/>
    <property type="match status" value="1"/>
</dbReference>
<keyword evidence="4 7" id="KW-0436">Ligase</keyword>
<evidence type="ECO:0000256" key="1">
    <source>
        <dbReference type="ARBA" id="ARBA00004496"/>
    </source>
</evidence>
<reference evidence="13" key="1">
    <citation type="submission" date="2015-05" db="EMBL/GenBank/DDBJ databases">
        <authorList>
            <person name="Manzano-Marin A."/>
        </authorList>
    </citation>
    <scope>NUCLEOTIDE SEQUENCE [LARGE SCALE GENOMIC DNA]</scope>
    <source>
        <strain evidence="13">officinalis</strain>
    </source>
</reference>